<dbReference type="InterPro" id="IPR010743">
    <property type="entry name" value="Methionine_synth_MetW"/>
</dbReference>
<keyword evidence="2" id="KW-1185">Reference proteome</keyword>
<protein>
    <submittedName>
        <fullName evidence="1">Methyltransferase domain-containing protein</fullName>
    </submittedName>
</protein>
<evidence type="ECO:0000313" key="1">
    <source>
        <dbReference type="EMBL" id="MBK1879492.1"/>
    </source>
</evidence>
<dbReference type="EMBL" id="JAENIL010000049">
    <property type="protein sequence ID" value="MBK1879492.1"/>
    <property type="molecule type" value="Genomic_DNA"/>
</dbReference>
<dbReference type="CDD" id="cd02440">
    <property type="entry name" value="AdoMet_MTases"/>
    <property type="match status" value="1"/>
</dbReference>
<gene>
    <name evidence="1" type="ORF">JIN87_21585</name>
</gene>
<comment type="caution">
    <text evidence="1">The sequence shown here is derived from an EMBL/GenBank/DDBJ whole genome shotgun (WGS) entry which is preliminary data.</text>
</comment>
<keyword evidence="1" id="KW-0489">Methyltransferase</keyword>
<dbReference type="GO" id="GO:0032259">
    <property type="term" value="P:methylation"/>
    <property type="evidence" value="ECO:0007669"/>
    <property type="project" value="UniProtKB-KW"/>
</dbReference>
<evidence type="ECO:0000313" key="2">
    <source>
        <dbReference type="Proteomes" id="UP000617628"/>
    </source>
</evidence>
<dbReference type="RefSeq" id="WP_200357704.1">
    <property type="nucleotide sequence ID" value="NZ_JAENIL010000049.1"/>
</dbReference>
<name>A0A934S492_9BACT</name>
<dbReference type="SUPFAM" id="SSF53335">
    <property type="entry name" value="S-adenosyl-L-methionine-dependent methyltransferases"/>
    <property type="match status" value="1"/>
</dbReference>
<dbReference type="AlphaFoldDB" id="A0A934S492"/>
<dbReference type="GO" id="GO:0008168">
    <property type="term" value="F:methyltransferase activity"/>
    <property type="evidence" value="ECO:0007669"/>
    <property type="project" value="UniProtKB-KW"/>
</dbReference>
<organism evidence="1 2">
    <name type="scientific">Pelagicoccus mobilis</name>
    <dbReference type="NCBI Taxonomy" id="415221"/>
    <lineage>
        <taxon>Bacteria</taxon>
        <taxon>Pseudomonadati</taxon>
        <taxon>Verrucomicrobiota</taxon>
        <taxon>Opitutia</taxon>
        <taxon>Puniceicoccales</taxon>
        <taxon>Pelagicoccaceae</taxon>
        <taxon>Pelagicoccus</taxon>
    </lineage>
</organism>
<keyword evidence="1" id="KW-0808">Transferase</keyword>
<reference evidence="1" key="1">
    <citation type="submission" date="2021-01" db="EMBL/GenBank/DDBJ databases">
        <title>Modified the classification status of verrucomicrobia.</title>
        <authorList>
            <person name="Feng X."/>
        </authorList>
    </citation>
    <scope>NUCLEOTIDE SEQUENCE</scope>
    <source>
        <strain evidence="1">KCTC 13126</strain>
    </source>
</reference>
<proteinExistence type="predicted"/>
<dbReference type="Pfam" id="PF07021">
    <property type="entry name" value="MetW"/>
    <property type="match status" value="1"/>
</dbReference>
<accession>A0A934S492</accession>
<dbReference type="InterPro" id="IPR029063">
    <property type="entry name" value="SAM-dependent_MTases_sf"/>
</dbReference>
<dbReference type="Proteomes" id="UP000617628">
    <property type="component" value="Unassembled WGS sequence"/>
</dbReference>
<dbReference type="Gene3D" id="3.40.50.150">
    <property type="entry name" value="Vaccinia Virus protein VP39"/>
    <property type="match status" value="1"/>
</dbReference>
<sequence length="200" mass="22713">MKDKRTVDMRVMSEWVKPGSRVLDLGCGRGVLLEYLKNKLGVQAVGVDLDPAKASSCVKRGLSVYMGDMMEFMNSFPDKHFDYVICSRTLQELNAPAAVIEEALRVSRHMLVGFVNFGYWRNRLSMAFNGRIIRNEVYPTPWSTSRPSNPLSVHQFEIFCRKHGIVVERQLCLGGNWSSERRTLRNVMSGYALFNLSAGK</sequence>